<organism evidence="2 3">
    <name type="scientific">Folsomia candida</name>
    <name type="common">Springtail</name>
    <dbReference type="NCBI Taxonomy" id="158441"/>
    <lineage>
        <taxon>Eukaryota</taxon>
        <taxon>Metazoa</taxon>
        <taxon>Ecdysozoa</taxon>
        <taxon>Arthropoda</taxon>
        <taxon>Hexapoda</taxon>
        <taxon>Collembola</taxon>
        <taxon>Entomobryomorpha</taxon>
        <taxon>Isotomoidea</taxon>
        <taxon>Isotomidae</taxon>
        <taxon>Proisotominae</taxon>
        <taxon>Folsomia</taxon>
    </lineage>
</organism>
<sequence length="129" mass="14832">MQGVLIYNIPNLYWSVDDIRHTLRRKCGGARDNNGNCSASPDDNTGSKVQRILQRVRKTDFRRMTKTMHEGVRSTFATLSQIYQGFCHRDDEKENCEGACDADFPADDKENQKSSPEKFRKTMKIKHSS</sequence>
<evidence type="ECO:0000313" key="3">
    <source>
        <dbReference type="Proteomes" id="UP000198287"/>
    </source>
</evidence>
<feature type="compositionally biased region" description="Basic and acidic residues" evidence="1">
    <location>
        <begin position="106"/>
        <end position="120"/>
    </location>
</feature>
<evidence type="ECO:0000313" key="2">
    <source>
        <dbReference type="EMBL" id="OXA52621.1"/>
    </source>
</evidence>
<name>A0A226E6X6_FOLCA</name>
<accession>A0A226E6X6</accession>
<dbReference type="Proteomes" id="UP000198287">
    <property type="component" value="Unassembled WGS sequence"/>
</dbReference>
<keyword evidence="3" id="KW-1185">Reference proteome</keyword>
<comment type="caution">
    <text evidence="2">The sequence shown here is derived from an EMBL/GenBank/DDBJ whole genome shotgun (WGS) entry which is preliminary data.</text>
</comment>
<proteinExistence type="predicted"/>
<dbReference type="AlphaFoldDB" id="A0A226E6X6"/>
<gene>
    <name evidence="2" type="ORF">Fcan01_12002</name>
</gene>
<reference evidence="2 3" key="1">
    <citation type="submission" date="2015-12" db="EMBL/GenBank/DDBJ databases">
        <title>The genome of Folsomia candida.</title>
        <authorList>
            <person name="Faddeeva A."/>
            <person name="Derks M.F."/>
            <person name="Anvar Y."/>
            <person name="Smit S."/>
            <person name="Van Straalen N."/>
            <person name="Roelofs D."/>
        </authorList>
    </citation>
    <scope>NUCLEOTIDE SEQUENCE [LARGE SCALE GENOMIC DNA]</scope>
    <source>
        <strain evidence="2 3">VU population</strain>
        <tissue evidence="2">Whole body</tissue>
    </source>
</reference>
<protein>
    <submittedName>
        <fullName evidence="2">Malate synthase G</fullName>
    </submittedName>
</protein>
<feature type="region of interest" description="Disordered" evidence="1">
    <location>
        <begin position="100"/>
        <end position="129"/>
    </location>
</feature>
<dbReference type="EMBL" id="LNIX01000006">
    <property type="protein sequence ID" value="OXA52621.1"/>
    <property type="molecule type" value="Genomic_DNA"/>
</dbReference>
<evidence type="ECO:0000256" key="1">
    <source>
        <dbReference type="SAM" id="MobiDB-lite"/>
    </source>
</evidence>